<evidence type="ECO:0000313" key="3">
    <source>
        <dbReference type="Proteomes" id="UP001430848"/>
    </source>
</evidence>
<protein>
    <recommendedName>
        <fullName evidence="4">Zinc-binding domain-containing protein</fullName>
    </recommendedName>
</protein>
<dbReference type="EMBL" id="JAKNSF020000082">
    <property type="protein sequence ID" value="KAK7719081.1"/>
    <property type="molecule type" value="Genomic_DNA"/>
</dbReference>
<evidence type="ECO:0000256" key="1">
    <source>
        <dbReference type="SAM" id="MobiDB-lite"/>
    </source>
</evidence>
<keyword evidence="3" id="KW-1185">Reference proteome</keyword>
<reference evidence="2 3" key="1">
    <citation type="submission" date="2024-02" db="EMBL/GenBank/DDBJ databases">
        <title>De novo assembly and annotation of 12 fungi associated with fruit tree decline syndrome in Ontario, Canada.</title>
        <authorList>
            <person name="Sulman M."/>
            <person name="Ellouze W."/>
            <person name="Ilyukhin E."/>
        </authorList>
    </citation>
    <scope>NUCLEOTIDE SEQUENCE [LARGE SCALE GENOMIC DNA]</scope>
    <source>
        <strain evidence="2 3">M169</strain>
    </source>
</reference>
<feature type="region of interest" description="Disordered" evidence="1">
    <location>
        <begin position="70"/>
        <end position="110"/>
    </location>
</feature>
<organism evidence="2 3">
    <name type="scientific">Diaporthe eres</name>
    <name type="common">Phomopsis oblonga</name>
    <dbReference type="NCBI Taxonomy" id="83184"/>
    <lineage>
        <taxon>Eukaryota</taxon>
        <taxon>Fungi</taxon>
        <taxon>Dikarya</taxon>
        <taxon>Ascomycota</taxon>
        <taxon>Pezizomycotina</taxon>
        <taxon>Sordariomycetes</taxon>
        <taxon>Sordariomycetidae</taxon>
        <taxon>Diaporthales</taxon>
        <taxon>Diaporthaceae</taxon>
        <taxon>Diaporthe</taxon>
        <taxon>Diaporthe eres species complex</taxon>
    </lineage>
</organism>
<comment type="caution">
    <text evidence="2">The sequence shown here is derived from an EMBL/GenBank/DDBJ whole genome shotgun (WGS) entry which is preliminary data.</text>
</comment>
<name>A0ABR1NXI1_DIAER</name>
<evidence type="ECO:0000313" key="2">
    <source>
        <dbReference type="EMBL" id="KAK7719081.1"/>
    </source>
</evidence>
<sequence>MSSQERPGMTWCDNCGKWKADKAFVRARFKRATKLWKRYGFVWKKYKTCNRCSRVYYRKPEMSVAEFVEQYGAEEHNDSEPDLDDDYDDDEGEDEAEDEGGQEKGTAVAA</sequence>
<feature type="compositionally biased region" description="Acidic residues" evidence="1">
    <location>
        <begin position="80"/>
        <end position="100"/>
    </location>
</feature>
<gene>
    <name evidence="2" type="ORF">SLS63_010231</name>
</gene>
<accession>A0ABR1NXI1</accession>
<dbReference type="Proteomes" id="UP001430848">
    <property type="component" value="Unassembled WGS sequence"/>
</dbReference>
<proteinExistence type="predicted"/>
<evidence type="ECO:0008006" key="4">
    <source>
        <dbReference type="Google" id="ProtNLM"/>
    </source>
</evidence>